<keyword evidence="10 11" id="KW-0472">Membrane</keyword>
<comment type="cofactor">
    <cofactor evidence="1 11">
        <name>Zn(2+)</name>
        <dbReference type="ChEBI" id="CHEBI:29105"/>
    </cofactor>
</comment>
<keyword evidence="6 11" id="KW-0378">Hydrolase</keyword>
<evidence type="ECO:0000256" key="10">
    <source>
        <dbReference type="ARBA" id="ARBA00023136"/>
    </source>
</evidence>
<evidence type="ECO:0000256" key="9">
    <source>
        <dbReference type="ARBA" id="ARBA00023049"/>
    </source>
</evidence>
<dbReference type="Pfam" id="PF02163">
    <property type="entry name" value="Peptidase_M50"/>
    <property type="match status" value="1"/>
</dbReference>
<evidence type="ECO:0000256" key="5">
    <source>
        <dbReference type="ARBA" id="ARBA00022692"/>
    </source>
</evidence>
<accession>A0A0E2HC98</accession>
<dbReference type="GO" id="GO:0046872">
    <property type="term" value="F:metal ion binding"/>
    <property type="evidence" value="ECO:0007669"/>
    <property type="project" value="UniProtKB-KW"/>
</dbReference>
<keyword evidence="4 14" id="KW-0645">Protease</keyword>
<dbReference type="EC" id="3.4.24.-" evidence="11"/>
<evidence type="ECO:0000256" key="1">
    <source>
        <dbReference type="ARBA" id="ARBA00001947"/>
    </source>
</evidence>
<dbReference type="InterPro" id="IPR036034">
    <property type="entry name" value="PDZ_sf"/>
</dbReference>
<dbReference type="Gene3D" id="2.30.42.10">
    <property type="match status" value="1"/>
</dbReference>
<keyword evidence="8 11" id="KW-1133">Transmembrane helix</keyword>
<dbReference type="GO" id="GO:0016020">
    <property type="term" value="C:membrane"/>
    <property type="evidence" value="ECO:0007669"/>
    <property type="project" value="UniProtKB-SubCell"/>
</dbReference>
<feature type="transmembrane region" description="Helical" evidence="11">
    <location>
        <begin position="324"/>
        <end position="342"/>
    </location>
</feature>
<gene>
    <name evidence="14" type="ORF">HMPREF1090_02127</name>
</gene>
<dbReference type="RefSeq" id="WP_002583363.1">
    <property type="nucleotide sequence ID" value="NZ_KB851019.1"/>
</dbReference>
<proteinExistence type="inferred from homology"/>
<evidence type="ECO:0000256" key="3">
    <source>
        <dbReference type="ARBA" id="ARBA00007931"/>
    </source>
</evidence>
<comment type="caution">
    <text evidence="14">The sequence shown here is derived from an EMBL/GenBank/DDBJ whole genome shotgun (WGS) entry which is preliminary data.</text>
</comment>
<reference evidence="14 15" key="1">
    <citation type="submission" date="2013-01" db="EMBL/GenBank/DDBJ databases">
        <title>The Genome Sequence of Clostridium clostridioforme 90A8.</title>
        <authorList>
            <consortium name="The Broad Institute Genome Sequencing Platform"/>
            <person name="Earl A."/>
            <person name="Ward D."/>
            <person name="Feldgarden M."/>
            <person name="Gevers D."/>
            <person name="Courvalin P."/>
            <person name="Lambert T."/>
            <person name="Walker B."/>
            <person name="Young S.K."/>
            <person name="Zeng Q."/>
            <person name="Gargeya S."/>
            <person name="Fitzgerald M."/>
            <person name="Haas B."/>
            <person name="Abouelleil A."/>
            <person name="Alvarado L."/>
            <person name="Arachchi H.M."/>
            <person name="Berlin A.M."/>
            <person name="Chapman S.B."/>
            <person name="Dewar J."/>
            <person name="Goldberg J."/>
            <person name="Griggs A."/>
            <person name="Gujja S."/>
            <person name="Hansen M."/>
            <person name="Howarth C."/>
            <person name="Imamovic A."/>
            <person name="Larimer J."/>
            <person name="McCowan C."/>
            <person name="Murphy C."/>
            <person name="Neiman D."/>
            <person name="Pearson M."/>
            <person name="Priest M."/>
            <person name="Roberts A."/>
            <person name="Saif S."/>
            <person name="Shea T."/>
            <person name="Sisk P."/>
            <person name="Sykes S."/>
            <person name="Wortman J."/>
            <person name="Nusbaum C."/>
            <person name="Birren B."/>
        </authorList>
    </citation>
    <scope>NUCLEOTIDE SEQUENCE [LARGE SCALE GENOMIC DNA]</scope>
    <source>
        <strain evidence="14 15">90A8</strain>
    </source>
</reference>
<dbReference type="AlphaFoldDB" id="A0A0E2HC98"/>
<dbReference type="InterPro" id="IPR008915">
    <property type="entry name" value="Peptidase_M50"/>
</dbReference>
<dbReference type="InterPro" id="IPR004387">
    <property type="entry name" value="Pept_M50_Zn"/>
</dbReference>
<evidence type="ECO:0000256" key="4">
    <source>
        <dbReference type="ARBA" id="ARBA00022670"/>
    </source>
</evidence>
<keyword evidence="11" id="KW-0479">Metal-binding</keyword>
<dbReference type="InterPro" id="IPR041489">
    <property type="entry name" value="PDZ_6"/>
</dbReference>
<evidence type="ECO:0000259" key="12">
    <source>
        <dbReference type="Pfam" id="PF02163"/>
    </source>
</evidence>
<keyword evidence="7 11" id="KW-0862">Zinc</keyword>
<evidence type="ECO:0000256" key="8">
    <source>
        <dbReference type="ARBA" id="ARBA00022989"/>
    </source>
</evidence>
<keyword evidence="9 11" id="KW-0482">Metalloprotease</keyword>
<feature type="transmembrane region" description="Helical" evidence="11">
    <location>
        <begin position="84"/>
        <end position="110"/>
    </location>
</feature>
<dbReference type="PANTHER" id="PTHR42837">
    <property type="entry name" value="REGULATOR OF SIGMA-E PROTEASE RSEP"/>
    <property type="match status" value="1"/>
</dbReference>
<evidence type="ECO:0000256" key="7">
    <source>
        <dbReference type="ARBA" id="ARBA00022833"/>
    </source>
</evidence>
<evidence type="ECO:0000259" key="13">
    <source>
        <dbReference type="Pfam" id="PF17820"/>
    </source>
</evidence>
<dbReference type="HOGENOM" id="CLU_025778_1_3_9"/>
<comment type="subcellular location">
    <subcellularLocation>
        <location evidence="2">Membrane</location>
        <topology evidence="2">Multi-pass membrane protein</topology>
    </subcellularLocation>
</comment>
<evidence type="ECO:0000256" key="6">
    <source>
        <dbReference type="ARBA" id="ARBA00022801"/>
    </source>
</evidence>
<evidence type="ECO:0000313" key="15">
    <source>
        <dbReference type="Proteomes" id="UP000013085"/>
    </source>
</evidence>
<dbReference type="GO" id="GO:0006508">
    <property type="term" value="P:proteolysis"/>
    <property type="evidence" value="ECO:0007669"/>
    <property type="project" value="UniProtKB-KW"/>
</dbReference>
<sequence length="349" mass="38443">MSLIIAMLMLGIIIMIHEFGHFLFAKLNGIGVIEFSLGMGPRLFSFEKGGTRYSFKILPFGGSCMMLGEDEGITDESAFNNKSVWARISVVAAGPVFNFILAFGLSMVLIGITGYDTTRLAGVVDGYPAQAAGMEAGDVIKSINGRKVHSYRDINWYLFTHPQKSLTVTWERTEEGGGTERFSTELAPVFSTENNQYMMGVQFNPVPNMAENIGQLLVHSAYEVQYWIHYVFDTFYMMFHGMVSVNDISGPVGIVNAIDTTVDEAAPYGMSAVVLMLINFTILLSANLGVMNLLPIPALDGGRLVFLIIEAVRGKPIDKEKEGMVHMAGMMVLLALMVLILFNDVRKLF</sequence>
<dbReference type="NCBIfam" id="TIGR00054">
    <property type="entry name" value="RIP metalloprotease RseP"/>
    <property type="match status" value="1"/>
</dbReference>
<feature type="domain" description="PDZ" evidence="13">
    <location>
        <begin position="122"/>
        <end position="172"/>
    </location>
</feature>
<feature type="domain" description="Peptidase M50" evidence="12">
    <location>
        <begin position="6"/>
        <end position="336"/>
    </location>
</feature>
<evidence type="ECO:0000256" key="2">
    <source>
        <dbReference type="ARBA" id="ARBA00004141"/>
    </source>
</evidence>
<name>A0A0E2HC98_9FIRM</name>
<dbReference type="PANTHER" id="PTHR42837:SF2">
    <property type="entry name" value="MEMBRANE METALLOPROTEASE ARASP2, CHLOROPLASTIC-RELATED"/>
    <property type="match status" value="1"/>
</dbReference>
<comment type="similarity">
    <text evidence="3 11">Belongs to the peptidase M50B family.</text>
</comment>
<dbReference type="EMBL" id="AGYR01000020">
    <property type="protein sequence ID" value="ENZ15983.1"/>
    <property type="molecule type" value="Genomic_DNA"/>
</dbReference>
<dbReference type="Proteomes" id="UP000013085">
    <property type="component" value="Unassembled WGS sequence"/>
</dbReference>
<feature type="transmembrane region" description="Helical" evidence="11">
    <location>
        <begin position="268"/>
        <end position="288"/>
    </location>
</feature>
<dbReference type="GO" id="GO:0004222">
    <property type="term" value="F:metalloendopeptidase activity"/>
    <property type="evidence" value="ECO:0007669"/>
    <property type="project" value="InterPro"/>
</dbReference>
<dbReference type="Pfam" id="PF17820">
    <property type="entry name" value="PDZ_6"/>
    <property type="match status" value="1"/>
</dbReference>
<evidence type="ECO:0000256" key="11">
    <source>
        <dbReference type="RuleBase" id="RU362031"/>
    </source>
</evidence>
<protein>
    <recommendedName>
        <fullName evidence="11">Zinc metalloprotease</fullName>
        <ecNumber evidence="11">3.4.24.-</ecNumber>
    </recommendedName>
</protein>
<dbReference type="PATRIC" id="fig|999408.3.peg.2276"/>
<dbReference type="SUPFAM" id="SSF50156">
    <property type="entry name" value="PDZ domain-like"/>
    <property type="match status" value="1"/>
</dbReference>
<organism evidence="14 15">
    <name type="scientific">[Clostridium] clostridioforme 90A8</name>
    <dbReference type="NCBI Taxonomy" id="999408"/>
    <lineage>
        <taxon>Bacteria</taxon>
        <taxon>Bacillati</taxon>
        <taxon>Bacillota</taxon>
        <taxon>Clostridia</taxon>
        <taxon>Lachnospirales</taxon>
        <taxon>Lachnospiraceae</taxon>
        <taxon>Enterocloster</taxon>
    </lineage>
</organism>
<dbReference type="CDD" id="cd06163">
    <property type="entry name" value="S2P-M50_PDZ_RseP-like"/>
    <property type="match status" value="1"/>
</dbReference>
<evidence type="ECO:0000313" key="14">
    <source>
        <dbReference type="EMBL" id="ENZ15983.1"/>
    </source>
</evidence>
<keyword evidence="5 11" id="KW-0812">Transmembrane</keyword>